<reference evidence="1" key="1">
    <citation type="submission" date="2021-06" db="EMBL/GenBank/DDBJ databases">
        <authorList>
            <person name="Kallberg Y."/>
            <person name="Tangrot J."/>
            <person name="Rosling A."/>
        </authorList>
    </citation>
    <scope>NUCLEOTIDE SEQUENCE</scope>
    <source>
        <strain evidence="1">MA461A</strain>
    </source>
</reference>
<evidence type="ECO:0000313" key="2">
    <source>
        <dbReference type="Proteomes" id="UP000789920"/>
    </source>
</evidence>
<proteinExistence type="predicted"/>
<dbReference type="Proteomes" id="UP000789920">
    <property type="component" value="Unassembled WGS sequence"/>
</dbReference>
<comment type="caution">
    <text evidence="1">The sequence shown here is derived from an EMBL/GenBank/DDBJ whole genome shotgun (WGS) entry which is preliminary data.</text>
</comment>
<accession>A0ACA9Q9V5</accession>
<protein>
    <submittedName>
        <fullName evidence="1">34258_t:CDS:1</fullName>
    </submittedName>
</protein>
<sequence length="55" mass="6131">APELPNDLSDDSNNGTRITHGFSTTLTKSSELPKDLNDDSNNGTRITRRHHNHMT</sequence>
<feature type="non-terminal residue" evidence="1">
    <location>
        <position position="1"/>
    </location>
</feature>
<evidence type="ECO:0000313" key="1">
    <source>
        <dbReference type="EMBL" id="CAG8739153.1"/>
    </source>
</evidence>
<dbReference type="EMBL" id="CAJVQC010028292">
    <property type="protein sequence ID" value="CAG8739153.1"/>
    <property type="molecule type" value="Genomic_DNA"/>
</dbReference>
<gene>
    <name evidence="1" type="ORF">RPERSI_LOCUS12972</name>
</gene>
<name>A0ACA9Q9V5_9GLOM</name>
<keyword evidence="2" id="KW-1185">Reference proteome</keyword>
<organism evidence="1 2">
    <name type="scientific">Racocetra persica</name>
    <dbReference type="NCBI Taxonomy" id="160502"/>
    <lineage>
        <taxon>Eukaryota</taxon>
        <taxon>Fungi</taxon>
        <taxon>Fungi incertae sedis</taxon>
        <taxon>Mucoromycota</taxon>
        <taxon>Glomeromycotina</taxon>
        <taxon>Glomeromycetes</taxon>
        <taxon>Diversisporales</taxon>
        <taxon>Gigasporaceae</taxon>
        <taxon>Racocetra</taxon>
    </lineage>
</organism>